<comment type="caution">
    <text evidence="1">The sequence shown here is derived from an EMBL/GenBank/DDBJ whole genome shotgun (WGS) entry which is preliminary data.</text>
</comment>
<dbReference type="AlphaFoldDB" id="A0A5J4VEH7"/>
<dbReference type="EMBL" id="SNRW01007689">
    <property type="protein sequence ID" value="KAA6380835.1"/>
    <property type="molecule type" value="Genomic_DNA"/>
</dbReference>
<evidence type="ECO:0000313" key="1">
    <source>
        <dbReference type="EMBL" id="KAA6380835.1"/>
    </source>
</evidence>
<gene>
    <name evidence="1" type="ORF">EZS28_023641</name>
</gene>
<name>A0A5J4VEH7_9EUKA</name>
<proteinExistence type="predicted"/>
<protein>
    <submittedName>
        <fullName evidence="1">Uncharacterized protein</fullName>
    </submittedName>
</protein>
<sequence length="126" mass="15233">MKYLIEKPQEIMFHSFVYFFFIFVDATRRQHLFIDNPLYSTLQTYKEYCLLIPISLLYRMFEPFILHHSAKSIHQCHFYSTSYWDTSFGRPEARLGDSGITNHYPVSPAYKDNYWLLHSFLILPLY</sequence>
<dbReference type="Proteomes" id="UP000324800">
    <property type="component" value="Unassembled WGS sequence"/>
</dbReference>
<reference evidence="1 2" key="1">
    <citation type="submission" date="2019-03" db="EMBL/GenBank/DDBJ databases">
        <title>Single cell metagenomics reveals metabolic interactions within the superorganism composed of flagellate Streblomastix strix and complex community of Bacteroidetes bacteria on its surface.</title>
        <authorList>
            <person name="Treitli S.C."/>
            <person name="Kolisko M."/>
            <person name="Husnik F."/>
            <person name="Keeling P."/>
            <person name="Hampl V."/>
        </authorList>
    </citation>
    <scope>NUCLEOTIDE SEQUENCE [LARGE SCALE GENOMIC DNA]</scope>
    <source>
        <strain evidence="1">ST1C</strain>
    </source>
</reference>
<accession>A0A5J4VEH7</accession>
<organism evidence="1 2">
    <name type="scientific">Streblomastix strix</name>
    <dbReference type="NCBI Taxonomy" id="222440"/>
    <lineage>
        <taxon>Eukaryota</taxon>
        <taxon>Metamonada</taxon>
        <taxon>Preaxostyla</taxon>
        <taxon>Oxymonadida</taxon>
        <taxon>Streblomastigidae</taxon>
        <taxon>Streblomastix</taxon>
    </lineage>
</organism>
<evidence type="ECO:0000313" key="2">
    <source>
        <dbReference type="Proteomes" id="UP000324800"/>
    </source>
</evidence>